<comment type="caution">
    <text evidence="1">The sequence shown here is derived from an EMBL/GenBank/DDBJ whole genome shotgun (WGS) entry which is preliminary data.</text>
</comment>
<dbReference type="AlphaFoldDB" id="A0AAW1B2I8"/>
<name>A0AAW1B2I8_CROAD</name>
<gene>
    <name evidence="1" type="ORF">NXF25_019648</name>
</gene>
<accession>A0AAW1B2I8</accession>
<reference evidence="1 2" key="1">
    <citation type="journal article" date="2024" name="Proc. Natl. Acad. Sci. U.S.A.">
        <title>The genetic regulatory architecture and epigenomic basis for age-related changes in rattlesnake venom.</title>
        <authorList>
            <person name="Hogan M.P."/>
            <person name="Holding M.L."/>
            <person name="Nystrom G.S."/>
            <person name="Colston T.J."/>
            <person name="Bartlett D.A."/>
            <person name="Mason A.J."/>
            <person name="Ellsworth S.A."/>
            <person name="Rautsaw R.M."/>
            <person name="Lawrence K.C."/>
            <person name="Strickland J.L."/>
            <person name="He B."/>
            <person name="Fraser P."/>
            <person name="Margres M.J."/>
            <person name="Gilbert D.M."/>
            <person name="Gibbs H.L."/>
            <person name="Parkinson C.L."/>
            <person name="Rokyta D.R."/>
        </authorList>
    </citation>
    <scope>NUCLEOTIDE SEQUENCE [LARGE SCALE GENOMIC DNA]</scope>
    <source>
        <strain evidence="1">DRR0105</strain>
    </source>
</reference>
<dbReference type="Proteomes" id="UP001474421">
    <property type="component" value="Unassembled WGS sequence"/>
</dbReference>
<protein>
    <submittedName>
        <fullName evidence="1">Uncharacterized protein</fullName>
    </submittedName>
</protein>
<dbReference type="EMBL" id="JAOTOJ010000008">
    <property type="protein sequence ID" value="KAK9396287.1"/>
    <property type="molecule type" value="Genomic_DNA"/>
</dbReference>
<evidence type="ECO:0000313" key="1">
    <source>
        <dbReference type="EMBL" id="KAK9396287.1"/>
    </source>
</evidence>
<evidence type="ECO:0000313" key="2">
    <source>
        <dbReference type="Proteomes" id="UP001474421"/>
    </source>
</evidence>
<sequence length="179" mass="21130">MFPNALIKKPSKCSFDSKGKFTTNLELALERNQIRTSQQCKAPPERQSWIRQPPDFSYKVHLSSHKPVGKLQELKKKEKKKTFYEELHRIRSGLIVPFIEEDKETEIVTIFPYRGPYEAKLMFVKMGKFTSNKYQDPKPYDYRQYEQGIPNFVTSYARDPLSLRFKSQCLSKSKSLLMY</sequence>
<organism evidence="1 2">
    <name type="scientific">Crotalus adamanteus</name>
    <name type="common">Eastern diamondback rattlesnake</name>
    <dbReference type="NCBI Taxonomy" id="8729"/>
    <lineage>
        <taxon>Eukaryota</taxon>
        <taxon>Metazoa</taxon>
        <taxon>Chordata</taxon>
        <taxon>Craniata</taxon>
        <taxon>Vertebrata</taxon>
        <taxon>Euteleostomi</taxon>
        <taxon>Lepidosauria</taxon>
        <taxon>Squamata</taxon>
        <taxon>Bifurcata</taxon>
        <taxon>Unidentata</taxon>
        <taxon>Episquamata</taxon>
        <taxon>Toxicofera</taxon>
        <taxon>Serpentes</taxon>
        <taxon>Colubroidea</taxon>
        <taxon>Viperidae</taxon>
        <taxon>Crotalinae</taxon>
        <taxon>Crotalus</taxon>
    </lineage>
</organism>
<keyword evidence="2" id="KW-1185">Reference proteome</keyword>
<proteinExistence type="predicted"/>